<dbReference type="InParanoid" id="A0A2G5F2Z3"/>
<dbReference type="AlphaFoldDB" id="A0A2G5F2Z3"/>
<dbReference type="EMBL" id="KZ305019">
    <property type="protein sequence ID" value="PIA62277.1"/>
    <property type="molecule type" value="Genomic_DNA"/>
</dbReference>
<name>A0A2G5F2Z3_AQUCA</name>
<evidence type="ECO:0000313" key="2">
    <source>
        <dbReference type="EMBL" id="PIA62277.1"/>
    </source>
</evidence>
<keyword evidence="1" id="KW-0812">Transmembrane</keyword>
<keyword evidence="1" id="KW-0472">Membrane</keyword>
<organism evidence="2 3">
    <name type="scientific">Aquilegia coerulea</name>
    <name type="common">Rocky mountain columbine</name>
    <dbReference type="NCBI Taxonomy" id="218851"/>
    <lineage>
        <taxon>Eukaryota</taxon>
        <taxon>Viridiplantae</taxon>
        <taxon>Streptophyta</taxon>
        <taxon>Embryophyta</taxon>
        <taxon>Tracheophyta</taxon>
        <taxon>Spermatophyta</taxon>
        <taxon>Magnoliopsida</taxon>
        <taxon>Ranunculales</taxon>
        <taxon>Ranunculaceae</taxon>
        <taxon>Thalictroideae</taxon>
        <taxon>Aquilegia</taxon>
    </lineage>
</organism>
<feature type="transmembrane region" description="Helical" evidence="1">
    <location>
        <begin position="6"/>
        <end position="25"/>
    </location>
</feature>
<keyword evidence="3" id="KW-1185">Reference proteome</keyword>
<evidence type="ECO:0000313" key="3">
    <source>
        <dbReference type="Proteomes" id="UP000230069"/>
    </source>
</evidence>
<protein>
    <submittedName>
        <fullName evidence="2">Uncharacterized protein</fullName>
    </submittedName>
</protein>
<keyword evidence="1" id="KW-1133">Transmembrane helix</keyword>
<accession>A0A2G5F2Z3</accession>
<evidence type="ECO:0000256" key="1">
    <source>
        <dbReference type="SAM" id="Phobius"/>
    </source>
</evidence>
<reference evidence="2 3" key="1">
    <citation type="submission" date="2017-09" db="EMBL/GenBank/DDBJ databases">
        <title>WGS assembly of Aquilegia coerulea Goldsmith.</title>
        <authorList>
            <person name="Hodges S."/>
            <person name="Kramer E."/>
            <person name="Nordborg M."/>
            <person name="Tomkins J."/>
            <person name="Borevitz J."/>
            <person name="Derieg N."/>
            <person name="Yan J."/>
            <person name="Mihaltcheva S."/>
            <person name="Hayes R.D."/>
            <person name="Rokhsar D."/>
        </authorList>
    </citation>
    <scope>NUCLEOTIDE SEQUENCE [LARGE SCALE GENOMIC DNA]</scope>
    <source>
        <strain evidence="3">cv. Goldsmith</strain>
    </source>
</reference>
<proteinExistence type="predicted"/>
<dbReference type="Proteomes" id="UP000230069">
    <property type="component" value="Unassembled WGS sequence"/>
</dbReference>
<gene>
    <name evidence="2" type="ORF">AQUCO_00200340v1</name>
</gene>
<sequence>MAKHLPTVYIIFVLLALISVEHMVLKVNAKICRDFLGDCKTGGDAACDKKCHDKYQGIQVTGKCFYLFVLTFCRCDYECP</sequence>